<dbReference type="PANTHER" id="PTHR30461:SF23">
    <property type="entry name" value="DNA RECOMBINASE-RELATED"/>
    <property type="match status" value="1"/>
</dbReference>
<feature type="domain" description="Recombinase" evidence="2">
    <location>
        <begin position="160"/>
        <end position="282"/>
    </location>
</feature>
<dbReference type="Gene3D" id="3.40.50.1390">
    <property type="entry name" value="Resolvase, N-terminal catalytic domain"/>
    <property type="match status" value="1"/>
</dbReference>
<dbReference type="SMART" id="SM00857">
    <property type="entry name" value="Resolvase"/>
    <property type="match status" value="1"/>
</dbReference>
<sequence>MNKKRIGVWIRVSTEDSAKGESPEHHKKRAELYAELQGYEIVEIYDLAGMSGETVMNYPETQRMLLDIKRGHISGLIFSKLARFARNTIELLEFANYFQKHNASLISLQERFDTSTPAGKLFYTIVAAMAEWEREEIVSRVNESVKVRAKIGKRLGGKDPYGYRWEGHDLVIHPEEAVVRKLAYTLFLQEKRKKTVARILNERGYRNRKGTKFFDTNIKRWLRDPLSKGLRRSYFSYKEVVDGKTVVKYRDENEWEFHPAPAIVTEELWQQVNDILDEQEAKNKKPLNRKTHTFTRYIYCGCGSRMNVRSGNVHYRCSKTGCGNKIERKILDQIYKEQLMGYVESKEKVAEYLKLSHSTIEDKKDLLKLSKDKQTDLEKRIQKIIDLHVNNNITEEAFNDYYDEPYNQLQEVKKEILKLQTEIEILDGKTSSIDLVMKEAYDLYTNWDKLGDIEKRRIVEMVTDRITIGTDDSIHIKLYRLMPEPSFSEFGTNGQQNPFP</sequence>
<dbReference type="InterPro" id="IPR038109">
    <property type="entry name" value="DNA_bind_recomb_sf"/>
</dbReference>
<dbReference type="GO" id="GO:0000150">
    <property type="term" value="F:DNA strand exchange activity"/>
    <property type="evidence" value="ECO:0007669"/>
    <property type="project" value="InterPro"/>
</dbReference>
<dbReference type="SUPFAM" id="SSF53041">
    <property type="entry name" value="Resolvase-like"/>
    <property type="match status" value="1"/>
</dbReference>
<evidence type="ECO:0000313" key="3">
    <source>
        <dbReference type="EMBL" id="SNS37777.1"/>
    </source>
</evidence>
<dbReference type="GO" id="GO:0003677">
    <property type="term" value="F:DNA binding"/>
    <property type="evidence" value="ECO:0007669"/>
    <property type="project" value="InterPro"/>
</dbReference>
<evidence type="ECO:0000259" key="1">
    <source>
        <dbReference type="PROSITE" id="PS51736"/>
    </source>
</evidence>
<protein>
    <submittedName>
        <fullName evidence="3">Site-specific DNA recombinase</fullName>
    </submittedName>
</protein>
<feature type="domain" description="Resolvase/invertase-type recombinase catalytic" evidence="1">
    <location>
        <begin position="5"/>
        <end position="152"/>
    </location>
</feature>
<dbReference type="OrthoDB" id="9797501at2"/>
<dbReference type="Pfam" id="PF07508">
    <property type="entry name" value="Recombinase"/>
    <property type="match status" value="1"/>
</dbReference>
<dbReference type="InterPro" id="IPR036162">
    <property type="entry name" value="Resolvase-like_N_sf"/>
</dbReference>
<dbReference type="PROSITE" id="PS51737">
    <property type="entry name" value="RECOMBINASE_DNA_BIND"/>
    <property type="match status" value="1"/>
</dbReference>
<accession>A0A239DZI0</accession>
<dbReference type="InterPro" id="IPR006119">
    <property type="entry name" value="Resolv_N"/>
</dbReference>
<dbReference type="Gene3D" id="3.90.1750.20">
    <property type="entry name" value="Putative Large Serine Recombinase, Chain B, Domain 2"/>
    <property type="match status" value="1"/>
</dbReference>
<dbReference type="PANTHER" id="PTHR30461">
    <property type="entry name" value="DNA-INVERTASE FROM LAMBDOID PROPHAGE"/>
    <property type="match status" value="1"/>
</dbReference>
<name>A0A239DZI0_9FLAO</name>
<gene>
    <name evidence="3" type="ORF">SAMN06265376_11320</name>
</gene>
<dbReference type="Pfam" id="PF00239">
    <property type="entry name" value="Resolvase"/>
    <property type="match status" value="1"/>
</dbReference>
<evidence type="ECO:0000259" key="2">
    <source>
        <dbReference type="PROSITE" id="PS51737"/>
    </source>
</evidence>
<dbReference type="RefSeq" id="WP_089373981.1">
    <property type="nucleotide sequence ID" value="NZ_BMEP01000004.1"/>
</dbReference>
<keyword evidence="4" id="KW-1185">Reference proteome</keyword>
<organism evidence="3 4">
    <name type="scientific">Dokdonia pacifica</name>
    <dbReference type="NCBI Taxonomy" id="1627892"/>
    <lineage>
        <taxon>Bacteria</taxon>
        <taxon>Pseudomonadati</taxon>
        <taxon>Bacteroidota</taxon>
        <taxon>Flavobacteriia</taxon>
        <taxon>Flavobacteriales</taxon>
        <taxon>Flavobacteriaceae</taxon>
        <taxon>Dokdonia</taxon>
    </lineage>
</organism>
<proteinExistence type="predicted"/>
<dbReference type="EMBL" id="FZNY01000013">
    <property type="protein sequence ID" value="SNS37777.1"/>
    <property type="molecule type" value="Genomic_DNA"/>
</dbReference>
<dbReference type="AlphaFoldDB" id="A0A239DZI0"/>
<dbReference type="InterPro" id="IPR011109">
    <property type="entry name" value="DNA_bind_recombinase_dom"/>
</dbReference>
<dbReference type="InterPro" id="IPR050639">
    <property type="entry name" value="SSR_resolvase"/>
</dbReference>
<dbReference type="PROSITE" id="PS51736">
    <property type="entry name" value="RECOMBINASES_3"/>
    <property type="match status" value="1"/>
</dbReference>
<evidence type="ECO:0000313" key="4">
    <source>
        <dbReference type="Proteomes" id="UP000198379"/>
    </source>
</evidence>
<dbReference type="CDD" id="cd00338">
    <property type="entry name" value="Ser_Recombinase"/>
    <property type="match status" value="1"/>
</dbReference>
<dbReference type="Proteomes" id="UP000198379">
    <property type="component" value="Unassembled WGS sequence"/>
</dbReference>
<reference evidence="3 4" key="1">
    <citation type="submission" date="2017-06" db="EMBL/GenBank/DDBJ databases">
        <authorList>
            <person name="Kim H.J."/>
            <person name="Triplett B.A."/>
        </authorList>
    </citation>
    <scope>NUCLEOTIDE SEQUENCE [LARGE SCALE GENOMIC DNA]</scope>
    <source>
        <strain evidence="3 4">DSM 25597</strain>
    </source>
</reference>